<evidence type="ECO:0000313" key="3">
    <source>
        <dbReference type="Proteomes" id="UP001470230"/>
    </source>
</evidence>
<feature type="domain" description="Putative nitroreductase TM1586" evidence="1">
    <location>
        <begin position="8"/>
        <end position="245"/>
    </location>
</feature>
<organism evidence="2 3">
    <name type="scientific">Tritrichomonas musculus</name>
    <dbReference type="NCBI Taxonomy" id="1915356"/>
    <lineage>
        <taxon>Eukaryota</taxon>
        <taxon>Metamonada</taxon>
        <taxon>Parabasalia</taxon>
        <taxon>Tritrichomonadida</taxon>
        <taxon>Tritrichomonadidae</taxon>
        <taxon>Tritrichomonas</taxon>
    </lineage>
</organism>
<protein>
    <recommendedName>
        <fullName evidence="1">Putative nitroreductase TM1586 domain-containing protein</fullName>
    </recommendedName>
</protein>
<proteinExistence type="predicted"/>
<gene>
    <name evidence="2" type="ORF">M9Y10_012241</name>
</gene>
<dbReference type="InterPro" id="IPR029478">
    <property type="entry name" value="TM1586_NiRdase"/>
</dbReference>
<evidence type="ECO:0000313" key="2">
    <source>
        <dbReference type="EMBL" id="KAK8860576.1"/>
    </source>
</evidence>
<dbReference type="SUPFAM" id="SSF55469">
    <property type="entry name" value="FMN-dependent nitroreductase-like"/>
    <property type="match status" value="2"/>
</dbReference>
<name>A0ABR2ICK5_9EUKA</name>
<evidence type="ECO:0000259" key="1">
    <source>
        <dbReference type="Pfam" id="PF14512"/>
    </source>
</evidence>
<accession>A0ABR2ICK5</accession>
<dbReference type="Pfam" id="PF14512">
    <property type="entry name" value="TM1586_NiRdase"/>
    <property type="match status" value="1"/>
</dbReference>
<keyword evidence="3" id="KW-1185">Reference proteome</keyword>
<comment type="caution">
    <text evidence="2">The sequence shown here is derived from an EMBL/GenBank/DDBJ whole genome shotgun (WGS) entry which is preliminary data.</text>
</comment>
<dbReference type="Proteomes" id="UP001470230">
    <property type="component" value="Unassembled WGS sequence"/>
</dbReference>
<reference evidence="2 3" key="1">
    <citation type="submission" date="2024-04" db="EMBL/GenBank/DDBJ databases">
        <title>Tritrichomonas musculus Genome.</title>
        <authorList>
            <person name="Alves-Ferreira E."/>
            <person name="Grigg M."/>
            <person name="Lorenzi H."/>
            <person name="Galac M."/>
        </authorList>
    </citation>
    <scope>NUCLEOTIDE SEQUENCE [LARGE SCALE GENOMIC DNA]</scope>
    <source>
        <strain evidence="2 3">EAF2021</strain>
    </source>
</reference>
<dbReference type="Gene3D" id="3.40.109.30">
    <property type="entry name" value="putative nitroreductase (tm1586), domain 2"/>
    <property type="match status" value="1"/>
</dbReference>
<dbReference type="InterPro" id="IPR000415">
    <property type="entry name" value="Nitroreductase-like"/>
</dbReference>
<sequence length="280" mass="31402">MSTQPLSLLDAFQKRFSVRIYPGQQLTGQQTEIIERIVKEVNKLDTPFHSAGVEISQTGPGLGISYNGLDIITNEAGFIVCKISSNTTIQRSTIIDLTYIAQHALIKLEQNHIHTIWLAGTYDRKLAEERFKGYLVPSVIAFGPGEASKEENLKLREKMGLKGGRLPFDQLFYDGIKKKNISENDLNDYQPFMKDFLTALRSGPSACNFQTWRFVISGKEVHLFDAKVDDYSNFDMGIALANLHMLAELRGGKFNLEFRKPAPQGPPSFGEYVATAIYAE</sequence>
<dbReference type="Gene3D" id="3.40.109.10">
    <property type="entry name" value="NADH Oxidase"/>
    <property type="match status" value="1"/>
</dbReference>
<dbReference type="EMBL" id="JAPFFF010000018">
    <property type="protein sequence ID" value="KAK8860576.1"/>
    <property type="molecule type" value="Genomic_DNA"/>
</dbReference>